<dbReference type="Gene3D" id="1.10.10.10">
    <property type="entry name" value="Winged helix-like DNA-binding domain superfamily/Winged helix DNA-binding domain"/>
    <property type="match status" value="1"/>
</dbReference>
<evidence type="ECO:0000256" key="2">
    <source>
        <dbReference type="ARBA" id="ARBA00023015"/>
    </source>
</evidence>
<dbReference type="PROSITE" id="PS50090">
    <property type="entry name" value="MYB_LIKE"/>
    <property type="match status" value="1"/>
</dbReference>
<dbReference type="SMART" id="SM00717">
    <property type="entry name" value="SANT"/>
    <property type="match status" value="1"/>
</dbReference>
<evidence type="ECO:0000256" key="4">
    <source>
        <dbReference type="ARBA" id="ARBA00023242"/>
    </source>
</evidence>
<comment type="subcellular location">
    <subcellularLocation>
        <location evidence="1">Nucleus</location>
    </subcellularLocation>
</comment>
<protein>
    <recommendedName>
        <fullName evidence="12">SWIRM domain-containing protein</fullName>
    </recommendedName>
</protein>
<dbReference type="SUPFAM" id="SSF46689">
    <property type="entry name" value="Homeodomain-like"/>
    <property type="match status" value="2"/>
</dbReference>
<dbReference type="Gene3D" id="1.10.10.60">
    <property type="entry name" value="Homeodomain-like"/>
    <property type="match status" value="1"/>
</dbReference>
<keyword evidence="2" id="KW-0805">Transcription regulation</keyword>
<dbReference type="Pfam" id="PF04433">
    <property type="entry name" value="SWIRM"/>
    <property type="match status" value="1"/>
</dbReference>
<keyword evidence="4" id="KW-0539">Nucleus</keyword>
<evidence type="ECO:0000259" key="8">
    <source>
        <dbReference type="PROSITE" id="PS50934"/>
    </source>
</evidence>
<feature type="compositionally biased region" description="Basic and acidic residues" evidence="6">
    <location>
        <begin position="24"/>
        <end position="51"/>
    </location>
</feature>
<dbReference type="InterPro" id="IPR009057">
    <property type="entry name" value="Homeodomain-like_sf"/>
</dbReference>
<dbReference type="InterPro" id="IPR007526">
    <property type="entry name" value="SWIRM"/>
</dbReference>
<dbReference type="Pfam" id="PF00249">
    <property type="entry name" value="Myb_DNA-binding"/>
    <property type="match status" value="1"/>
</dbReference>
<dbReference type="FunFam" id="1.10.10.10:FF:000020">
    <property type="entry name" value="SWI/SNF complex subunit SMARCC2 isoform c"/>
    <property type="match status" value="1"/>
</dbReference>
<dbReference type="AlphaFoldDB" id="A0ABD2W2V6"/>
<dbReference type="PROSITE" id="PS50934">
    <property type="entry name" value="SWIRM"/>
    <property type="match status" value="1"/>
</dbReference>
<feature type="region of interest" description="Disordered" evidence="6">
    <location>
        <begin position="321"/>
        <end position="345"/>
    </location>
</feature>
<dbReference type="PANTHER" id="PTHR15381">
    <property type="entry name" value="CHONDROITIN SULFATE PROTEOGLYCAN 5 -RELATED"/>
    <property type="match status" value="1"/>
</dbReference>
<evidence type="ECO:0000256" key="6">
    <source>
        <dbReference type="SAM" id="MobiDB-lite"/>
    </source>
</evidence>
<comment type="similarity">
    <text evidence="5">Belongs to the SMARCC family.</text>
</comment>
<dbReference type="GO" id="GO:0016514">
    <property type="term" value="C:SWI/SNF complex"/>
    <property type="evidence" value="ECO:0007669"/>
    <property type="project" value="UniProtKB-ARBA"/>
</dbReference>
<dbReference type="Proteomes" id="UP001627154">
    <property type="component" value="Unassembled WGS sequence"/>
</dbReference>
<evidence type="ECO:0008006" key="12">
    <source>
        <dbReference type="Google" id="ProtNLM"/>
    </source>
</evidence>
<feature type="domain" description="Myb-like" evidence="7">
    <location>
        <begin position="335"/>
        <end position="388"/>
    </location>
</feature>
<dbReference type="InterPro" id="IPR001005">
    <property type="entry name" value="SANT/Myb"/>
</dbReference>
<sequence>MRPKRKSRLATENKFELFGTNVKSKIEQKKSPEHKQEEAKGSIDFHDDNCHYDLSQNGGAAAAAKTQERHSGEAAAGQATDNNNNDVNDKVESRVGTADEEKDDRVDQSGLIVVPSYTIGWFDYASIHHIERRALPEFFNNVNPLSKTPEMYLFYRNFMIDTYRVQPSDYLTLTACRRNLPGDVCALARIHGFLEQWGLINYQPRMRMYLKPRKPKQVPSCKPYSTVDSAAAADNRTPASKCTTPKSLGTPANENRSAQTPRSAKKPKIMQDCYVKLSDVLQSGGGGSRKYDERSMPKLERPRIYERRKVLSLLFQAITSKGEEQSDASTKTEVEGTTTRPEWTEEENSLLHEALSIYRGGRSHWQKVSNHVGTRSLEECVLHFLHLPSEDPRPEESLYFWDAEPLLRTPEPIAFMVKKELSPLSDAAVLLAAMVHPRVLARAIEAATRESYLGKLDPNVVQADKSMSDILACSRNCIDQKINFRLGFDELKEREYESLRAQRWQLERDRQKFHSEFRQYLRDHFEPQLQGSQFSRQLLAAIGPPGVLGCCLGLVLNDQ</sequence>
<dbReference type="InterPro" id="IPR017884">
    <property type="entry name" value="SANT_dom"/>
</dbReference>
<feature type="region of interest" description="Disordered" evidence="6">
    <location>
        <begin position="23"/>
        <end position="104"/>
    </location>
</feature>
<dbReference type="EMBL" id="JBJJXI010000139">
    <property type="protein sequence ID" value="KAL3387184.1"/>
    <property type="molecule type" value="Genomic_DNA"/>
</dbReference>
<dbReference type="PROSITE" id="PS51293">
    <property type="entry name" value="SANT"/>
    <property type="match status" value="1"/>
</dbReference>
<keyword evidence="11" id="KW-1185">Reference proteome</keyword>
<feature type="domain" description="SWIRM" evidence="8">
    <location>
        <begin position="113"/>
        <end position="211"/>
    </location>
</feature>
<evidence type="ECO:0000256" key="5">
    <source>
        <dbReference type="ARBA" id="ARBA00049655"/>
    </source>
</evidence>
<evidence type="ECO:0000259" key="9">
    <source>
        <dbReference type="PROSITE" id="PS51293"/>
    </source>
</evidence>
<evidence type="ECO:0000313" key="11">
    <source>
        <dbReference type="Proteomes" id="UP001627154"/>
    </source>
</evidence>
<dbReference type="PANTHER" id="PTHR15381:SF1">
    <property type="entry name" value="CHONDROITIN SULFATE PROTEOGLYCAN 5"/>
    <property type="match status" value="1"/>
</dbReference>
<keyword evidence="3" id="KW-0804">Transcription</keyword>
<reference evidence="10 11" key="1">
    <citation type="journal article" date="2024" name="bioRxiv">
        <title>A reference genome for Trichogramma kaykai: A tiny desert-dwelling parasitoid wasp with competing sex-ratio distorters.</title>
        <authorList>
            <person name="Culotta J."/>
            <person name="Lindsey A.R."/>
        </authorList>
    </citation>
    <scope>NUCLEOTIDE SEQUENCE [LARGE SCALE GENOMIC DNA]</scope>
    <source>
        <strain evidence="10 11">KSX58</strain>
    </source>
</reference>
<organism evidence="10 11">
    <name type="scientific">Trichogramma kaykai</name>
    <dbReference type="NCBI Taxonomy" id="54128"/>
    <lineage>
        <taxon>Eukaryota</taxon>
        <taxon>Metazoa</taxon>
        <taxon>Ecdysozoa</taxon>
        <taxon>Arthropoda</taxon>
        <taxon>Hexapoda</taxon>
        <taxon>Insecta</taxon>
        <taxon>Pterygota</taxon>
        <taxon>Neoptera</taxon>
        <taxon>Endopterygota</taxon>
        <taxon>Hymenoptera</taxon>
        <taxon>Apocrita</taxon>
        <taxon>Proctotrupomorpha</taxon>
        <taxon>Chalcidoidea</taxon>
        <taxon>Trichogrammatidae</taxon>
        <taxon>Trichogramma</taxon>
    </lineage>
</organism>
<proteinExistence type="inferred from homology"/>
<feature type="compositionally biased region" description="Polar residues" evidence="6">
    <location>
        <begin position="327"/>
        <end position="341"/>
    </location>
</feature>
<feature type="compositionally biased region" description="Polar residues" evidence="6">
    <location>
        <begin position="237"/>
        <end position="262"/>
    </location>
</feature>
<gene>
    <name evidence="10" type="ORF">TKK_017498</name>
</gene>
<dbReference type="CDD" id="cd00167">
    <property type="entry name" value="SANT"/>
    <property type="match status" value="1"/>
</dbReference>
<accession>A0ABD2W2V6</accession>
<evidence type="ECO:0000259" key="7">
    <source>
        <dbReference type="PROSITE" id="PS50090"/>
    </source>
</evidence>
<evidence type="ECO:0000256" key="1">
    <source>
        <dbReference type="ARBA" id="ARBA00004123"/>
    </source>
</evidence>
<feature type="compositionally biased region" description="Basic and acidic residues" evidence="6">
    <location>
        <begin position="87"/>
        <end position="104"/>
    </location>
</feature>
<comment type="caution">
    <text evidence="10">The sequence shown here is derived from an EMBL/GenBank/DDBJ whole genome shotgun (WGS) entry which is preliminary data.</text>
</comment>
<name>A0ABD2W2V6_9HYME</name>
<dbReference type="InterPro" id="IPR036388">
    <property type="entry name" value="WH-like_DNA-bd_sf"/>
</dbReference>
<feature type="domain" description="SANT" evidence="9">
    <location>
        <begin position="338"/>
        <end position="392"/>
    </location>
</feature>
<evidence type="ECO:0000256" key="3">
    <source>
        <dbReference type="ARBA" id="ARBA00023163"/>
    </source>
</evidence>
<evidence type="ECO:0000313" key="10">
    <source>
        <dbReference type="EMBL" id="KAL3387184.1"/>
    </source>
</evidence>
<feature type="region of interest" description="Disordered" evidence="6">
    <location>
        <begin position="232"/>
        <end position="268"/>
    </location>
</feature>